<dbReference type="GO" id="GO:0000271">
    <property type="term" value="P:polysaccharide biosynthetic process"/>
    <property type="evidence" value="ECO:0007669"/>
    <property type="project" value="TreeGrafter"/>
</dbReference>
<keyword evidence="4" id="KW-1185">Reference proteome</keyword>
<feature type="transmembrane region" description="Helical" evidence="1">
    <location>
        <begin position="153"/>
        <end position="171"/>
    </location>
</feature>
<dbReference type="KEGG" id="cpis:HS961_13145"/>
<feature type="transmembrane region" description="Helical" evidence="1">
    <location>
        <begin position="36"/>
        <end position="60"/>
    </location>
</feature>
<feature type="domain" description="Acyltransferase 3" evidence="2">
    <location>
        <begin position="3"/>
        <end position="331"/>
    </location>
</feature>
<keyword evidence="1" id="KW-1133">Transmembrane helix</keyword>
<sequence>MIQSIQILRFAAALWVALYHARTYSFFPELPAPLRAIAEGGFVGVDIFFVISGVIMALATTNTPSGFRPSAQFVATRFSRIYTGWWPAMLLYVVGLQALGAMPPDVNLLSSALLYPANFSLHINAVTWTLVFELYFYLLIGASLLLPKPWRDRALAAWGATMVVLVLYYAATGRYRPDMFAQTTPLIWFYAAPLVLEFFAGYFMYRWLQRRPQQRWYAWLLASALLCAAAVYYSVSATLYAPGIVGFYHWPERALLVGAATTALVAAALLMPQPQHPAWRLLAKLGDYSFAIYLLHLLVFQLVQRFINSMAVEIPHRSVSLLLVLAVLVALSALYFHAIEHPIYQACRRGIARWAAPKP</sequence>
<organism evidence="3 4">
    <name type="scientific">Comamonas piscis</name>
    <dbReference type="NCBI Taxonomy" id="1562974"/>
    <lineage>
        <taxon>Bacteria</taxon>
        <taxon>Pseudomonadati</taxon>
        <taxon>Pseudomonadota</taxon>
        <taxon>Betaproteobacteria</taxon>
        <taxon>Burkholderiales</taxon>
        <taxon>Comamonadaceae</taxon>
        <taxon>Comamonas</taxon>
    </lineage>
</organism>
<dbReference type="AlphaFoldDB" id="A0A7G5EI68"/>
<keyword evidence="3" id="KW-0012">Acyltransferase</keyword>
<dbReference type="GO" id="GO:0016747">
    <property type="term" value="F:acyltransferase activity, transferring groups other than amino-acyl groups"/>
    <property type="evidence" value="ECO:0007669"/>
    <property type="project" value="InterPro"/>
</dbReference>
<name>A0A7G5EI68_9BURK</name>
<keyword evidence="3" id="KW-0808">Transferase</keyword>
<reference evidence="3 4" key="1">
    <citation type="journal article" date="2020" name="G3 (Bethesda)">
        <title>CeMbio - The Caenorhabditis elegans Microbiome Resource.</title>
        <authorList>
            <person name="Dirksen P."/>
            <person name="Assie A."/>
            <person name="Zimmermann J."/>
            <person name="Zhang F."/>
            <person name="Tietje A.M."/>
            <person name="Marsh S.A."/>
            <person name="Felix M.A."/>
            <person name="Shapira M."/>
            <person name="Kaleta C."/>
            <person name="Schulenburg H."/>
            <person name="Samuel B."/>
        </authorList>
    </citation>
    <scope>NUCLEOTIDE SEQUENCE [LARGE SCALE GENOMIC DNA]</scope>
    <source>
        <strain evidence="3 4">BIGb0172</strain>
    </source>
</reference>
<feature type="transmembrane region" description="Helical" evidence="1">
    <location>
        <begin position="255"/>
        <end position="273"/>
    </location>
</feature>
<dbReference type="InterPro" id="IPR002656">
    <property type="entry name" value="Acyl_transf_3_dom"/>
</dbReference>
<keyword evidence="1" id="KW-0472">Membrane</keyword>
<evidence type="ECO:0000259" key="2">
    <source>
        <dbReference type="Pfam" id="PF01757"/>
    </source>
</evidence>
<dbReference type="PANTHER" id="PTHR23028:SF131">
    <property type="entry name" value="BLR2367 PROTEIN"/>
    <property type="match status" value="1"/>
</dbReference>
<accession>A0A7G5EI68</accession>
<proteinExistence type="predicted"/>
<feature type="transmembrane region" description="Helical" evidence="1">
    <location>
        <begin position="186"/>
        <end position="205"/>
    </location>
</feature>
<dbReference type="Pfam" id="PF01757">
    <property type="entry name" value="Acyl_transf_3"/>
    <property type="match status" value="1"/>
</dbReference>
<feature type="transmembrane region" description="Helical" evidence="1">
    <location>
        <begin position="81"/>
        <end position="101"/>
    </location>
</feature>
<feature type="transmembrane region" description="Helical" evidence="1">
    <location>
        <begin position="121"/>
        <end position="146"/>
    </location>
</feature>
<dbReference type="PANTHER" id="PTHR23028">
    <property type="entry name" value="ACETYLTRANSFERASE"/>
    <property type="match status" value="1"/>
</dbReference>
<feature type="transmembrane region" description="Helical" evidence="1">
    <location>
        <begin position="217"/>
        <end position="235"/>
    </location>
</feature>
<protein>
    <submittedName>
        <fullName evidence="3">Acyltransferase</fullName>
    </submittedName>
</protein>
<evidence type="ECO:0000313" key="4">
    <source>
        <dbReference type="Proteomes" id="UP000515240"/>
    </source>
</evidence>
<feature type="transmembrane region" description="Helical" evidence="1">
    <location>
        <begin position="285"/>
        <end position="307"/>
    </location>
</feature>
<feature type="transmembrane region" description="Helical" evidence="1">
    <location>
        <begin position="7"/>
        <end position="24"/>
    </location>
</feature>
<feature type="transmembrane region" description="Helical" evidence="1">
    <location>
        <begin position="319"/>
        <end position="339"/>
    </location>
</feature>
<dbReference type="Proteomes" id="UP000515240">
    <property type="component" value="Chromosome"/>
</dbReference>
<dbReference type="GO" id="GO:0016020">
    <property type="term" value="C:membrane"/>
    <property type="evidence" value="ECO:0007669"/>
    <property type="project" value="TreeGrafter"/>
</dbReference>
<evidence type="ECO:0000256" key="1">
    <source>
        <dbReference type="SAM" id="Phobius"/>
    </source>
</evidence>
<dbReference type="InterPro" id="IPR050879">
    <property type="entry name" value="Acyltransferase_3"/>
</dbReference>
<keyword evidence="1" id="KW-0812">Transmembrane</keyword>
<dbReference type="RefSeq" id="WP_182322624.1">
    <property type="nucleotide sequence ID" value="NZ_CP058554.1"/>
</dbReference>
<evidence type="ECO:0000313" key="3">
    <source>
        <dbReference type="EMBL" id="QMV73693.1"/>
    </source>
</evidence>
<dbReference type="EMBL" id="CP058554">
    <property type="protein sequence ID" value="QMV73693.1"/>
    <property type="molecule type" value="Genomic_DNA"/>
</dbReference>
<gene>
    <name evidence="3" type="ORF">HS961_13145</name>
</gene>